<protein>
    <recommendedName>
        <fullName evidence="4">Excalibur calcium-binding domain-containing protein</fullName>
    </recommendedName>
</protein>
<dbReference type="STRING" id="504798.SAMN05421871_109101"/>
<evidence type="ECO:0000313" key="3">
    <source>
        <dbReference type="Proteomes" id="UP000199651"/>
    </source>
</evidence>
<feature type="region of interest" description="Disordered" evidence="1">
    <location>
        <begin position="180"/>
        <end position="260"/>
    </location>
</feature>
<sequence length="314" mass="32462">MFAPAVPVTVTREEHHQHILARYPVHGDVPRRVAVELAWCTIGSGKYQGHQAIEVRLDGSRVGELTYAMSQRYAPFLRSVSARGARPGCEALVHLGKRGIELELYLPRHTDGVPMAPMTRTLPPVPAGPMRPLDPASHAVPPMRAPLPGKAKSNHGAGFVVAGVVGVITLIAVIAGSGEDAPTASDTVLTTTTTSSTTTTTTTTTPPPTTTTEVAAPPVTTEAAPPPPPAPAPTKAPVTTTRRTTTAAPAPPKPAPTTAASNCDENYSGCVPIASDVDCAGGSGNGPAYVRGPVRVIGSDIYDLDRDSDGIACE</sequence>
<name>A0A1H0LLK6_9PSEU</name>
<feature type="compositionally biased region" description="Low complexity" evidence="1">
    <location>
        <begin position="235"/>
        <end position="248"/>
    </location>
</feature>
<dbReference type="AlphaFoldDB" id="A0A1H0LLK6"/>
<gene>
    <name evidence="2" type="ORF">SAMN05192558_104196</name>
</gene>
<reference evidence="3" key="1">
    <citation type="submission" date="2016-10" db="EMBL/GenBank/DDBJ databases">
        <authorList>
            <person name="Varghese N."/>
            <person name="Submissions S."/>
        </authorList>
    </citation>
    <scope>NUCLEOTIDE SEQUENCE [LARGE SCALE GENOMIC DNA]</scope>
    <source>
        <strain evidence="3">IBRC-M 10655</strain>
    </source>
</reference>
<evidence type="ECO:0000313" key="2">
    <source>
        <dbReference type="EMBL" id="SDO69109.1"/>
    </source>
</evidence>
<organism evidence="2 3">
    <name type="scientific">Actinokineospora alba</name>
    <dbReference type="NCBI Taxonomy" id="504798"/>
    <lineage>
        <taxon>Bacteria</taxon>
        <taxon>Bacillati</taxon>
        <taxon>Actinomycetota</taxon>
        <taxon>Actinomycetes</taxon>
        <taxon>Pseudonocardiales</taxon>
        <taxon>Pseudonocardiaceae</taxon>
        <taxon>Actinokineospora</taxon>
    </lineage>
</organism>
<feature type="compositionally biased region" description="Pro residues" evidence="1">
    <location>
        <begin position="224"/>
        <end position="234"/>
    </location>
</feature>
<evidence type="ECO:0000256" key="1">
    <source>
        <dbReference type="SAM" id="MobiDB-lite"/>
    </source>
</evidence>
<feature type="compositionally biased region" description="Low complexity" evidence="1">
    <location>
        <begin position="180"/>
        <end position="223"/>
    </location>
</feature>
<dbReference type="EMBL" id="FNJB01000004">
    <property type="protein sequence ID" value="SDO69109.1"/>
    <property type="molecule type" value="Genomic_DNA"/>
</dbReference>
<accession>A0A1H0LLK6</accession>
<keyword evidence="3" id="KW-1185">Reference proteome</keyword>
<dbReference type="Proteomes" id="UP000199651">
    <property type="component" value="Unassembled WGS sequence"/>
</dbReference>
<proteinExistence type="predicted"/>
<evidence type="ECO:0008006" key="4">
    <source>
        <dbReference type="Google" id="ProtNLM"/>
    </source>
</evidence>